<dbReference type="EMBL" id="KB104381">
    <property type="protein sequence ID" value="ELK33378.1"/>
    <property type="molecule type" value="Genomic_DNA"/>
</dbReference>
<accession>L5M6N3</accession>
<organism evidence="2 3">
    <name type="scientific">Myotis davidii</name>
    <name type="common">David's myotis</name>
    <dbReference type="NCBI Taxonomy" id="225400"/>
    <lineage>
        <taxon>Eukaryota</taxon>
        <taxon>Metazoa</taxon>
        <taxon>Chordata</taxon>
        <taxon>Craniata</taxon>
        <taxon>Vertebrata</taxon>
        <taxon>Euteleostomi</taxon>
        <taxon>Mammalia</taxon>
        <taxon>Eutheria</taxon>
        <taxon>Laurasiatheria</taxon>
        <taxon>Chiroptera</taxon>
        <taxon>Yangochiroptera</taxon>
        <taxon>Vespertilionidae</taxon>
        <taxon>Myotis</taxon>
    </lineage>
</organism>
<dbReference type="AlphaFoldDB" id="L5M6N3"/>
<gene>
    <name evidence="2" type="ORF">MDA_GLEAN10001962</name>
</gene>
<evidence type="ECO:0000313" key="3">
    <source>
        <dbReference type="Proteomes" id="UP000010556"/>
    </source>
</evidence>
<dbReference type="GO" id="GO:0045893">
    <property type="term" value="P:positive regulation of DNA-templated transcription"/>
    <property type="evidence" value="ECO:0007669"/>
    <property type="project" value="TreeGrafter"/>
</dbReference>
<reference evidence="3" key="1">
    <citation type="journal article" date="2013" name="Science">
        <title>Comparative analysis of bat genomes provides insight into the evolution of flight and immunity.</title>
        <authorList>
            <person name="Zhang G."/>
            <person name="Cowled C."/>
            <person name="Shi Z."/>
            <person name="Huang Z."/>
            <person name="Bishop-Lilly K.A."/>
            <person name="Fang X."/>
            <person name="Wynne J.W."/>
            <person name="Xiong Z."/>
            <person name="Baker M.L."/>
            <person name="Zhao W."/>
            <person name="Tachedjian M."/>
            <person name="Zhu Y."/>
            <person name="Zhou P."/>
            <person name="Jiang X."/>
            <person name="Ng J."/>
            <person name="Yang L."/>
            <person name="Wu L."/>
            <person name="Xiao J."/>
            <person name="Feng Y."/>
            <person name="Chen Y."/>
            <person name="Sun X."/>
            <person name="Zhang Y."/>
            <person name="Marsh G.A."/>
            <person name="Crameri G."/>
            <person name="Broder C.C."/>
            <person name="Frey K.G."/>
            <person name="Wang L.F."/>
            <person name="Wang J."/>
        </authorList>
    </citation>
    <scope>NUCLEOTIDE SEQUENCE [LARGE SCALE GENOMIC DNA]</scope>
</reference>
<dbReference type="InterPro" id="IPR056993">
    <property type="entry name" value="TRIP4_3rd_dom"/>
</dbReference>
<dbReference type="GO" id="GO:0005634">
    <property type="term" value="C:nucleus"/>
    <property type="evidence" value="ECO:0007669"/>
    <property type="project" value="TreeGrafter"/>
</dbReference>
<protein>
    <submittedName>
        <fullName evidence="2">Activating signal cointegrator 1</fullName>
    </submittedName>
</protein>
<dbReference type="InterPro" id="IPR039128">
    <property type="entry name" value="TRIP4-like"/>
</dbReference>
<dbReference type="PANTHER" id="PTHR12963:SF4">
    <property type="entry name" value="ACTIVATING SIGNAL COINTEGRATOR 1"/>
    <property type="match status" value="1"/>
</dbReference>
<keyword evidence="3" id="KW-1185">Reference proteome</keyword>
<dbReference type="Proteomes" id="UP000010556">
    <property type="component" value="Unassembled WGS sequence"/>
</dbReference>
<dbReference type="PANTHER" id="PTHR12963">
    <property type="entry name" value="THYROID RECEPTOR INTERACTING PROTEIN RELATED"/>
    <property type="match status" value="1"/>
</dbReference>
<name>L5M6N3_MYODS</name>
<dbReference type="Pfam" id="PF23134">
    <property type="entry name" value="TRIP4_3rd"/>
    <property type="match status" value="1"/>
</dbReference>
<proteinExistence type="predicted"/>
<evidence type="ECO:0000313" key="2">
    <source>
        <dbReference type="EMBL" id="ELK33378.1"/>
    </source>
</evidence>
<evidence type="ECO:0000259" key="1">
    <source>
        <dbReference type="Pfam" id="PF23134"/>
    </source>
</evidence>
<feature type="domain" description="Activating signal cointegrator 1 third" evidence="1">
    <location>
        <begin position="52"/>
        <end position="82"/>
    </location>
</feature>
<sequence length="83" mass="9832">MENSGKVDISTKDLLPHQEFRFKSGLEKAIKHKDKLLEFDRTSIQRTQVIDDESGYFASDSNQWLSKIERETLQKQDEKLREF</sequence>